<sequence length="154" mass="18189">MRWCNVRSAIIVDKEKRKMFTYTEEKKFTKEQVQQLFLSVNWISGKYPERLYKALMNSSTVLTVWDEKKLIGLTRVLDDSEMLAQIHYVLVDPDYQGMGIAGKMIEYIKEKYKDFMYIDGMPEDKKNVPFYQKHGFSLMENGAAIQICNYENVQ</sequence>
<evidence type="ECO:0000256" key="2">
    <source>
        <dbReference type="ARBA" id="ARBA00023315"/>
    </source>
</evidence>
<keyword evidence="2" id="KW-0012">Acyltransferase</keyword>
<dbReference type="EMBL" id="CP132968">
    <property type="protein sequence ID" value="WMD17540.1"/>
    <property type="molecule type" value="Genomic_DNA"/>
</dbReference>
<name>A0AAQ3JKS8_ANAHA</name>
<evidence type="ECO:0000256" key="1">
    <source>
        <dbReference type="ARBA" id="ARBA00022679"/>
    </source>
</evidence>
<evidence type="ECO:0000313" key="4">
    <source>
        <dbReference type="EMBL" id="WMD17540.1"/>
    </source>
</evidence>
<evidence type="ECO:0000259" key="3">
    <source>
        <dbReference type="PROSITE" id="PS51186"/>
    </source>
</evidence>
<dbReference type="InterPro" id="IPR045039">
    <property type="entry name" value="NSI-like"/>
</dbReference>
<dbReference type="AlphaFoldDB" id="A0AAQ3JKS8"/>
<dbReference type="GO" id="GO:0005737">
    <property type="term" value="C:cytoplasm"/>
    <property type="evidence" value="ECO:0007669"/>
    <property type="project" value="TreeGrafter"/>
</dbReference>
<keyword evidence="1" id="KW-0808">Transferase</keyword>
<dbReference type="PANTHER" id="PTHR43626:SF4">
    <property type="entry name" value="GCN5-RELATED N-ACETYLTRANSFERASE 2, CHLOROPLASTIC"/>
    <property type="match status" value="1"/>
</dbReference>
<dbReference type="InterPro" id="IPR000182">
    <property type="entry name" value="GNAT_dom"/>
</dbReference>
<dbReference type="Pfam" id="PF00583">
    <property type="entry name" value="Acetyltransf_1"/>
    <property type="match status" value="1"/>
</dbReference>
<dbReference type="GeneID" id="92740835"/>
<dbReference type="PROSITE" id="PS51186">
    <property type="entry name" value="GNAT"/>
    <property type="match status" value="1"/>
</dbReference>
<proteinExistence type="predicted"/>
<dbReference type="Proteomes" id="UP001243496">
    <property type="component" value="Chromosome"/>
</dbReference>
<dbReference type="RefSeq" id="WP_306858047.1">
    <property type="nucleotide sequence ID" value="NZ_CP132968.1"/>
</dbReference>
<gene>
    <name evidence="4" type="ORF">RBI15_05485</name>
</gene>
<protein>
    <submittedName>
        <fullName evidence="4">GNAT family N-acetyltransferase</fullName>
    </submittedName>
</protein>
<evidence type="ECO:0000313" key="5">
    <source>
        <dbReference type="Proteomes" id="UP001243496"/>
    </source>
</evidence>
<dbReference type="PANTHER" id="PTHR43626">
    <property type="entry name" value="ACYL-COA N-ACYLTRANSFERASE"/>
    <property type="match status" value="1"/>
</dbReference>
<dbReference type="CDD" id="cd04301">
    <property type="entry name" value="NAT_SF"/>
    <property type="match status" value="1"/>
</dbReference>
<organism evidence="4 5">
    <name type="scientific">Anaerostipes hadrus</name>
    <dbReference type="NCBI Taxonomy" id="649756"/>
    <lineage>
        <taxon>Bacteria</taxon>
        <taxon>Bacillati</taxon>
        <taxon>Bacillota</taxon>
        <taxon>Clostridia</taxon>
        <taxon>Lachnospirales</taxon>
        <taxon>Lachnospiraceae</taxon>
        <taxon>Anaerostipes</taxon>
    </lineage>
</organism>
<accession>A0AAQ3JKS8</accession>
<reference evidence="4" key="1">
    <citation type="submission" date="2023-08" db="EMBL/GenBank/DDBJ databases">
        <title>Complete Genome Sequences of butyrate producing Anaerostipes hadrus strains BA1 and GIF7 isolated from the terminal ileum of a healthy lean male.</title>
        <authorList>
            <person name="Low A."/>
            <person name="Sheludchenko M."/>
            <person name="Cheng H.E."/>
            <person name="Koh X.Q."/>
            <person name="Lee J."/>
        </authorList>
    </citation>
    <scope>NUCLEOTIDE SEQUENCE</scope>
    <source>
        <strain evidence="4">BA1</strain>
    </source>
</reference>
<dbReference type="Gene3D" id="3.40.630.30">
    <property type="match status" value="1"/>
</dbReference>
<feature type="domain" description="N-acetyltransferase" evidence="3">
    <location>
        <begin position="23"/>
        <end position="154"/>
    </location>
</feature>
<dbReference type="GO" id="GO:0008080">
    <property type="term" value="F:N-acetyltransferase activity"/>
    <property type="evidence" value="ECO:0007669"/>
    <property type="project" value="InterPro"/>
</dbReference>
<dbReference type="InterPro" id="IPR016181">
    <property type="entry name" value="Acyl_CoA_acyltransferase"/>
</dbReference>
<dbReference type="SUPFAM" id="SSF55729">
    <property type="entry name" value="Acyl-CoA N-acyltransferases (Nat)"/>
    <property type="match status" value="1"/>
</dbReference>